<dbReference type="EMBL" id="BMKW01000002">
    <property type="protein sequence ID" value="GGJ04371.1"/>
    <property type="molecule type" value="Genomic_DNA"/>
</dbReference>
<dbReference type="SUPFAM" id="SSF54001">
    <property type="entry name" value="Cysteine proteinases"/>
    <property type="match status" value="1"/>
</dbReference>
<organism evidence="1 2">
    <name type="scientific">Neoroseomonas lacus</name>
    <dbReference type="NCBI Taxonomy" id="287609"/>
    <lineage>
        <taxon>Bacteria</taxon>
        <taxon>Pseudomonadati</taxon>
        <taxon>Pseudomonadota</taxon>
        <taxon>Alphaproteobacteria</taxon>
        <taxon>Acetobacterales</taxon>
        <taxon>Acetobacteraceae</taxon>
        <taxon>Neoroseomonas</taxon>
    </lineage>
</organism>
<comment type="caution">
    <text evidence="1">The sequence shown here is derived from an EMBL/GenBank/DDBJ whole genome shotgun (WGS) entry which is preliminary data.</text>
</comment>
<evidence type="ECO:0000313" key="1">
    <source>
        <dbReference type="EMBL" id="GGJ04371.1"/>
    </source>
</evidence>
<gene>
    <name evidence="1" type="ORF">GCM10011320_09120</name>
</gene>
<evidence type="ECO:0008006" key="3">
    <source>
        <dbReference type="Google" id="ProtNLM"/>
    </source>
</evidence>
<dbReference type="Proteomes" id="UP000661507">
    <property type="component" value="Unassembled WGS sequence"/>
</dbReference>
<accession>A0A917KBG9</accession>
<dbReference type="Gene3D" id="3.90.70.20">
    <property type="match status" value="1"/>
</dbReference>
<keyword evidence="2" id="KW-1185">Reference proteome</keyword>
<evidence type="ECO:0000313" key="2">
    <source>
        <dbReference type="Proteomes" id="UP000661507"/>
    </source>
</evidence>
<dbReference type="RefSeq" id="WP_188965744.1">
    <property type="nucleotide sequence ID" value="NZ_BMKW01000002.1"/>
</dbReference>
<proteinExistence type="predicted"/>
<dbReference type="AlphaFoldDB" id="A0A917KBG9"/>
<name>A0A917KBG9_9PROT</name>
<reference evidence="1" key="1">
    <citation type="journal article" date="2014" name="Int. J. Syst. Evol. Microbiol.">
        <title>Complete genome sequence of Corynebacterium casei LMG S-19264T (=DSM 44701T), isolated from a smear-ripened cheese.</title>
        <authorList>
            <consortium name="US DOE Joint Genome Institute (JGI-PGF)"/>
            <person name="Walter F."/>
            <person name="Albersmeier A."/>
            <person name="Kalinowski J."/>
            <person name="Ruckert C."/>
        </authorList>
    </citation>
    <scope>NUCLEOTIDE SEQUENCE</scope>
    <source>
        <strain evidence="1">CGMCC 1.3617</strain>
    </source>
</reference>
<protein>
    <recommendedName>
        <fullName evidence="3">Peptidase C58 YopT-type domain-containing protein</fullName>
    </recommendedName>
</protein>
<sequence length="219" mass="23920">MQVDGYKKTFSMDQGQVLGNDQTFQALYNAPLTDGKREGICSGLSMIWLARRMMFHDESAEQRYQALFTGAGFRWGGKTQDGMGGVVGSNWAEYFQSMHGDQLAVYALRIIAKSVVNCDHTSGAGDASAIWPTVKHSGAYCLYNIGLTTASGPAAHMVASYASGGTLGLNRHFYLFDPNMGEYRISLSDGESFLAKWVEAYEAAFSGVTYFSAFEVERG</sequence>
<dbReference type="InterPro" id="IPR038765">
    <property type="entry name" value="Papain-like_cys_pep_sf"/>
</dbReference>
<reference evidence="1" key="2">
    <citation type="submission" date="2020-09" db="EMBL/GenBank/DDBJ databases">
        <authorList>
            <person name="Sun Q."/>
            <person name="Zhou Y."/>
        </authorList>
    </citation>
    <scope>NUCLEOTIDE SEQUENCE</scope>
    <source>
        <strain evidence="1">CGMCC 1.3617</strain>
    </source>
</reference>